<dbReference type="Pfam" id="PF01497">
    <property type="entry name" value="Peripla_BP_2"/>
    <property type="match status" value="1"/>
</dbReference>
<dbReference type="EMBL" id="JAOZYC010000108">
    <property type="protein sequence ID" value="MEB8339066.1"/>
    <property type="molecule type" value="Genomic_DNA"/>
</dbReference>
<evidence type="ECO:0000313" key="8">
    <source>
        <dbReference type="Proteomes" id="UP001354931"/>
    </source>
</evidence>
<dbReference type="Gene3D" id="3.40.50.1980">
    <property type="entry name" value="Nitrogenase molybdenum iron protein domain"/>
    <property type="match status" value="2"/>
</dbReference>
<dbReference type="PANTHER" id="PTHR30532">
    <property type="entry name" value="IRON III DICITRATE-BINDING PERIPLASMIC PROTEIN"/>
    <property type="match status" value="1"/>
</dbReference>
<dbReference type="CDD" id="cd01146">
    <property type="entry name" value="FhuD"/>
    <property type="match status" value="1"/>
</dbReference>
<name>A0ABU6F4Y8_9ACTN</name>
<proteinExistence type="inferred from homology"/>
<evidence type="ECO:0000256" key="3">
    <source>
        <dbReference type="ARBA" id="ARBA00022448"/>
    </source>
</evidence>
<evidence type="ECO:0000256" key="4">
    <source>
        <dbReference type="ARBA" id="ARBA00022729"/>
    </source>
</evidence>
<dbReference type="Proteomes" id="UP001354931">
    <property type="component" value="Unassembled WGS sequence"/>
</dbReference>
<dbReference type="InterPro" id="IPR002491">
    <property type="entry name" value="ABC_transptr_periplasmic_BD"/>
</dbReference>
<organism evidence="7 8">
    <name type="scientific">Streptomyces endophyticus</name>
    <dbReference type="NCBI Taxonomy" id="714166"/>
    <lineage>
        <taxon>Bacteria</taxon>
        <taxon>Bacillati</taxon>
        <taxon>Actinomycetota</taxon>
        <taxon>Actinomycetes</taxon>
        <taxon>Kitasatosporales</taxon>
        <taxon>Streptomycetaceae</taxon>
        <taxon>Streptomyces</taxon>
    </lineage>
</organism>
<reference evidence="7 8" key="1">
    <citation type="submission" date="2022-10" db="EMBL/GenBank/DDBJ databases">
        <authorList>
            <person name="Xie J."/>
            <person name="Shen N."/>
        </authorList>
    </citation>
    <scope>NUCLEOTIDE SEQUENCE [LARGE SCALE GENOMIC DNA]</scope>
    <source>
        <strain evidence="7 8">YIM65594</strain>
    </source>
</reference>
<accession>A0ABU6F4Y8</accession>
<keyword evidence="4 5" id="KW-0732">Signal</keyword>
<dbReference type="PROSITE" id="PS51257">
    <property type="entry name" value="PROKAR_LIPOPROTEIN"/>
    <property type="match status" value="1"/>
</dbReference>
<evidence type="ECO:0000259" key="6">
    <source>
        <dbReference type="PROSITE" id="PS50983"/>
    </source>
</evidence>
<dbReference type="SUPFAM" id="SSF53807">
    <property type="entry name" value="Helical backbone' metal receptor"/>
    <property type="match status" value="1"/>
</dbReference>
<feature type="signal peptide" evidence="5">
    <location>
        <begin position="1"/>
        <end position="20"/>
    </location>
</feature>
<feature type="chain" id="PRO_5045176084" evidence="5">
    <location>
        <begin position="21"/>
        <end position="327"/>
    </location>
</feature>
<dbReference type="InterPro" id="IPR051313">
    <property type="entry name" value="Bact_iron-sidero_bind"/>
</dbReference>
<protein>
    <submittedName>
        <fullName evidence="7">Iron-siderophore ABC transporter substrate-binding protein</fullName>
    </submittedName>
</protein>
<keyword evidence="3" id="KW-0813">Transport</keyword>
<evidence type="ECO:0000256" key="2">
    <source>
        <dbReference type="ARBA" id="ARBA00008814"/>
    </source>
</evidence>
<comment type="subcellular location">
    <subcellularLocation>
        <location evidence="1">Cell envelope</location>
    </subcellularLocation>
</comment>
<feature type="domain" description="Fe/B12 periplasmic-binding" evidence="6">
    <location>
        <begin position="56"/>
        <end position="327"/>
    </location>
</feature>
<gene>
    <name evidence="7" type="ORF">OKJ99_16360</name>
</gene>
<dbReference type="PROSITE" id="PS50983">
    <property type="entry name" value="FE_B12_PBP"/>
    <property type="match status" value="1"/>
</dbReference>
<comment type="similarity">
    <text evidence="2">Belongs to the bacterial solute-binding protein 8 family.</text>
</comment>
<keyword evidence="8" id="KW-1185">Reference proteome</keyword>
<comment type="caution">
    <text evidence="7">The sequence shown here is derived from an EMBL/GenBank/DDBJ whole genome shotgun (WGS) entry which is preliminary data.</text>
</comment>
<dbReference type="PANTHER" id="PTHR30532:SF1">
    <property type="entry name" value="IRON(3+)-HYDROXAMATE-BINDING PROTEIN FHUD"/>
    <property type="match status" value="1"/>
</dbReference>
<dbReference type="RefSeq" id="WP_326016951.1">
    <property type="nucleotide sequence ID" value="NZ_JAOZYC010000108.1"/>
</dbReference>
<sequence>MRRPLIAVATAAAAALVLSACGTSEPAKSGSDAKSEKITLTGANGSKVSLDGPATKVVGTEWNVVESLVTLGVDPAGVADVKGYKAWDTAAPLTNSPKDIGTRGEPSMDSIAGLTPDLIVATTDLSASAVKQMKKIAPVLQVKSADGADQVGTVFDTLDTLAKATGKEDEAKAAKKSYESKLAEGKKALKDAGADGSKIAAADGYAASNQVSVRAFTDASLLGSVNEDLGLKNAWTVKGDKDYGLATTDVEGLTKLGKDTQFTYIGNKKAGGSDVFTKDLADNSVWTSLPFVKAGDVHRLPDGIWLFGGPKSMEQYIDGVVAALTKK</sequence>
<evidence type="ECO:0000256" key="1">
    <source>
        <dbReference type="ARBA" id="ARBA00004196"/>
    </source>
</evidence>
<evidence type="ECO:0000313" key="7">
    <source>
        <dbReference type="EMBL" id="MEB8339066.1"/>
    </source>
</evidence>
<evidence type="ECO:0000256" key="5">
    <source>
        <dbReference type="SAM" id="SignalP"/>
    </source>
</evidence>